<dbReference type="AlphaFoldDB" id="A0A4P8HTW7"/>
<dbReference type="SUPFAM" id="SSF51182">
    <property type="entry name" value="RmlC-like cupins"/>
    <property type="match status" value="1"/>
</dbReference>
<accession>A0A4P8HTW7</accession>
<keyword evidence="3" id="KW-0560">Oxidoreductase</keyword>
<evidence type="ECO:0000313" key="3">
    <source>
        <dbReference type="EMBL" id="MBB3220521.1"/>
    </source>
</evidence>
<dbReference type="InterPro" id="IPR014710">
    <property type="entry name" value="RmlC-like_jellyroll"/>
</dbReference>
<proteinExistence type="predicted"/>
<dbReference type="Gene3D" id="2.60.120.10">
    <property type="entry name" value="Jelly Rolls"/>
    <property type="match status" value="1"/>
</dbReference>
<dbReference type="GO" id="GO:0051213">
    <property type="term" value="F:dioxygenase activity"/>
    <property type="evidence" value="ECO:0007669"/>
    <property type="project" value="UniProtKB-KW"/>
</dbReference>
<dbReference type="CDD" id="cd02235">
    <property type="entry name" value="cupin_BLL4011-like"/>
    <property type="match status" value="1"/>
</dbReference>
<reference evidence="3 6" key="2">
    <citation type="submission" date="2020-08" db="EMBL/GenBank/DDBJ databases">
        <title>Genomic Encyclopedia of Type Strains, Phase III (KMG-III): the genomes of soil and plant-associated and newly described type strains.</title>
        <authorList>
            <person name="Whitman W."/>
        </authorList>
    </citation>
    <scope>NUCLEOTIDE SEQUENCE [LARGE SCALE GENOMIC DNA]</scope>
    <source>
        <strain evidence="3 6">CECT 7753</strain>
    </source>
</reference>
<dbReference type="InterPro" id="IPR011051">
    <property type="entry name" value="RmlC_Cupin_sf"/>
</dbReference>
<feature type="signal peptide" evidence="1">
    <location>
        <begin position="1"/>
        <end position="25"/>
    </location>
</feature>
<dbReference type="InterPro" id="IPR013096">
    <property type="entry name" value="Cupin_2"/>
</dbReference>
<dbReference type="Proteomes" id="UP000584325">
    <property type="component" value="Unassembled WGS sequence"/>
</dbReference>
<evidence type="ECO:0000313" key="6">
    <source>
        <dbReference type="Proteomes" id="UP000584325"/>
    </source>
</evidence>
<feature type="domain" description="Cupin type-2" evidence="2">
    <location>
        <begin position="51"/>
        <end position="115"/>
    </location>
</feature>
<dbReference type="PANTHER" id="PTHR38599">
    <property type="entry name" value="CUPIN DOMAIN PROTEIN (AFU_ORTHOLOGUE AFUA_3G13620)"/>
    <property type="match status" value="1"/>
</dbReference>
<feature type="chain" id="PRO_5044607495" evidence="1">
    <location>
        <begin position="26"/>
        <end position="133"/>
    </location>
</feature>
<organism evidence="3 6">
    <name type="scientific">Pseudoduganella umbonata</name>
    <dbReference type="NCBI Taxonomy" id="864828"/>
    <lineage>
        <taxon>Bacteria</taxon>
        <taxon>Pseudomonadati</taxon>
        <taxon>Pseudomonadota</taxon>
        <taxon>Betaproteobacteria</taxon>
        <taxon>Burkholderiales</taxon>
        <taxon>Oxalobacteraceae</taxon>
        <taxon>Telluria group</taxon>
        <taxon>Pseudoduganella</taxon>
    </lineage>
</organism>
<dbReference type="RefSeq" id="WP_137314806.1">
    <property type="nucleotide sequence ID" value="NZ_CP040017.1"/>
</dbReference>
<sequence>MNKFHSLIAGSALLLGTALSMTAHAQVAGLGRVDLLKENLTVPGKELVQVRVDFAQGVEAPRHSHPGEEVAFVLEGTLEYRIDGQPPVTLKAGQALFIPAGAVHSARNVHDGESKELATYIVEKASPLVKFAK</sequence>
<protein>
    <submittedName>
        <fullName evidence="4">Cupin domain-containing protein</fullName>
    </submittedName>
    <submittedName>
        <fullName evidence="3">Quercetin dioxygenase-like cupin family protein</fullName>
    </submittedName>
</protein>
<evidence type="ECO:0000256" key="1">
    <source>
        <dbReference type="SAM" id="SignalP"/>
    </source>
</evidence>
<keyword evidence="5" id="KW-1185">Reference proteome</keyword>
<dbReference type="OrthoDB" id="9793521at2"/>
<evidence type="ECO:0000313" key="5">
    <source>
        <dbReference type="Proteomes" id="UP000298763"/>
    </source>
</evidence>
<dbReference type="PANTHER" id="PTHR38599:SF1">
    <property type="entry name" value="CUPIN DOMAIN PROTEIN (AFU_ORTHOLOGUE AFUA_3G13620)"/>
    <property type="match status" value="1"/>
</dbReference>
<keyword evidence="1" id="KW-0732">Signal</keyword>
<dbReference type="Pfam" id="PF07883">
    <property type="entry name" value="Cupin_2"/>
    <property type="match status" value="1"/>
</dbReference>
<evidence type="ECO:0000259" key="2">
    <source>
        <dbReference type="Pfam" id="PF07883"/>
    </source>
</evidence>
<keyword evidence="3" id="KW-0223">Dioxygenase</keyword>
<name>A0A4P8HTW7_9BURK</name>
<dbReference type="Proteomes" id="UP000298763">
    <property type="component" value="Chromosome"/>
</dbReference>
<reference evidence="4 5" key="1">
    <citation type="submission" date="2019-05" db="EMBL/GenBank/DDBJ databases">
        <title>Draft Genome Sequences of Six Type Strains of the Genus Massilia.</title>
        <authorList>
            <person name="Miess H."/>
            <person name="Frediansyhah A."/>
            <person name="Gross H."/>
        </authorList>
    </citation>
    <scope>NUCLEOTIDE SEQUENCE [LARGE SCALE GENOMIC DNA]</scope>
    <source>
        <strain evidence="4 5">DSMZ 26121</strain>
    </source>
</reference>
<evidence type="ECO:0000313" key="4">
    <source>
        <dbReference type="EMBL" id="QCP11964.1"/>
    </source>
</evidence>
<dbReference type="EMBL" id="CP040017">
    <property type="protein sequence ID" value="QCP11964.1"/>
    <property type="molecule type" value="Genomic_DNA"/>
</dbReference>
<gene>
    <name evidence="4" type="ORF">FCL38_17240</name>
    <name evidence="3" type="ORF">FHS02_001320</name>
</gene>
<dbReference type="EMBL" id="JACHXS010000002">
    <property type="protein sequence ID" value="MBB3220521.1"/>
    <property type="molecule type" value="Genomic_DNA"/>
</dbReference>